<evidence type="ECO:0000259" key="3">
    <source>
        <dbReference type="PROSITE" id="PS51671"/>
    </source>
</evidence>
<dbReference type="OrthoDB" id="9806170at2"/>
<reference evidence="4 5" key="1">
    <citation type="submission" date="2019-02" db="EMBL/GenBank/DDBJ databases">
        <title>Deep-cultivation of Planctomycetes and their phenomic and genomic characterization uncovers novel biology.</title>
        <authorList>
            <person name="Wiegand S."/>
            <person name="Jogler M."/>
            <person name="Boedeker C."/>
            <person name="Pinto D."/>
            <person name="Vollmers J."/>
            <person name="Rivas-Marin E."/>
            <person name="Kohn T."/>
            <person name="Peeters S.H."/>
            <person name="Heuer A."/>
            <person name="Rast P."/>
            <person name="Oberbeckmann S."/>
            <person name="Bunk B."/>
            <person name="Jeske O."/>
            <person name="Meyerdierks A."/>
            <person name="Storesund J.E."/>
            <person name="Kallscheuer N."/>
            <person name="Luecker S."/>
            <person name="Lage O.M."/>
            <person name="Pohl T."/>
            <person name="Merkel B.J."/>
            <person name="Hornburger P."/>
            <person name="Mueller R.-W."/>
            <person name="Bruemmer F."/>
            <person name="Labrenz M."/>
            <person name="Spormann A.M."/>
            <person name="Op den Camp H."/>
            <person name="Overmann J."/>
            <person name="Amann R."/>
            <person name="Jetten M.S.M."/>
            <person name="Mascher T."/>
            <person name="Medema M.H."/>
            <person name="Devos D.P."/>
            <person name="Kaster A.-K."/>
            <person name="Ovreas L."/>
            <person name="Rohde M."/>
            <person name="Galperin M.Y."/>
            <person name="Jogler C."/>
        </authorList>
    </citation>
    <scope>NUCLEOTIDE SEQUENCE [LARGE SCALE GENOMIC DNA]</scope>
    <source>
        <strain evidence="4 5">Pan265</strain>
    </source>
</reference>
<dbReference type="EC" id="3.5.1.10" evidence="4"/>
<evidence type="ECO:0000313" key="4">
    <source>
        <dbReference type="EMBL" id="QDU71995.1"/>
    </source>
</evidence>
<evidence type="ECO:0000313" key="5">
    <source>
        <dbReference type="Proteomes" id="UP000320386"/>
    </source>
</evidence>
<dbReference type="InterPro" id="IPR045865">
    <property type="entry name" value="ACT-like_dom_sf"/>
</dbReference>
<dbReference type="PRINTS" id="PR01575">
    <property type="entry name" value="FFH4HYDRLASE"/>
</dbReference>
<evidence type="ECO:0000256" key="1">
    <source>
        <dbReference type="ARBA" id="ARBA00022563"/>
    </source>
</evidence>
<name>A0A518BYE5_9BACT</name>
<dbReference type="GO" id="GO:0006730">
    <property type="term" value="P:one-carbon metabolic process"/>
    <property type="evidence" value="ECO:0007669"/>
    <property type="project" value="UniProtKB-KW"/>
</dbReference>
<dbReference type="EMBL" id="CP036280">
    <property type="protein sequence ID" value="QDU71995.1"/>
    <property type="molecule type" value="Genomic_DNA"/>
</dbReference>
<dbReference type="NCBIfam" id="NF004684">
    <property type="entry name" value="PRK06027.1"/>
    <property type="match status" value="1"/>
</dbReference>
<sequence length="293" mass="32701">MPEIKAVVSVIGRDQKGVVARFATYLAERGVNILDLEQQVVNGEFIMDMLVDLADMTPSLDQLITDLLELGRDIEMEVRVALHDRKPKRVAVLVSKEAHCLQTLIDDWKAGKFRGDLVTVLGNHPDLEPVAKAAGLPFAHFPAKPDKQAHFKWMMEQLAKAQPDLIVLARYMQIVPPEMVQAFRYKIINIHPSLLPHFPGAKPYHAAWEAGVRVAGCTAHFVTEDLDEGPIILQDVFHIDVGRDTAEDVRANGQRLEGRILADAVQMFLDQKLVVVDDKVVFRPGLSSMLDHA</sequence>
<dbReference type="Gene3D" id="3.40.50.170">
    <property type="entry name" value="Formyl transferase, N-terminal domain"/>
    <property type="match status" value="1"/>
</dbReference>
<protein>
    <submittedName>
        <fullName evidence="4">Formyltetrahydrofolate deformylase</fullName>
        <ecNumber evidence="4">3.5.1.10</ecNumber>
    </submittedName>
</protein>
<dbReference type="SUPFAM" id="SSF53328">
    <property type="entry name" value="Formyltransferase"/>
    <property type="match status" value="1"/>
</dbReference>
<dbReference type="InterPro" id="IPR004810">
    <property type="entry name" value="PurU"/>
</dbReference>
<keyword evidence="5" id="KW-1185">Reference proteome</keyword>
<dbReference type="Gene3D" id="3.30.70.260">
    <property type="match status" value="1"/>
</dbReference>
<keyword evidence="2 4" id="KW-0378">Hydrolase</keyword>
<organism evidence="4 5">
    <name type="scientific">Mucisphaera calidilacus</name>
    <dbReference type="NCBI Taxonomy" id="2527982"/>
    <lineage>
        <taxon>Bacteria</taxon>
        <taxon>Pseudomonadati</taxon>
        <taxon>Planctomycetota</taxon>
        <taxon>Phycisphaerae</taxon>
        <taxon>Phycisphaerales</taxon>
        <taxon>Phycisphaeraceae</taxon>
        <taxon>Mucisphaera</taxon>
    </lineage>
</organism>
<dbReference type="Proteomes" id="UP000320386">
    <property type="component" value="Chromosome"/>
</dbReference>
<dbReference type="Pfam" id="PF13740">
    <property type="entry name" value="ACT_6"/>
    <property type="match status" value="1"/>
</dbReference>
<dbReference type="InterPro" id="IPR036477">
    <property type="entry name" value="Formyl_transf_N_sf"/>
</dbReference>
<dbReference type="PROSITE" id="PS51671">
    <property type="entry name" value="ACT"/>
    <property type="match status" value="1"/>
</dbReference>
<dbReference type="GO" id="GO:0006189">
    <property type="term" value="P:'de novo' IMP biosynthetic process"/>
    <property type="evidence" value="ECO:0007669"/>
    <property type="project" value="InterPro"/>
</dbReference>
<feature type="domain" description="ACT" evidence="3">
    <location>
        <begin position="7"/>
        <end position="85"/>
    </location>
</feature>
<dbReference type="PANTHER" id="PTHR42706:SF1">
    <property type="entry name" value="FORMYLTETRAHYDROFOLATE DEFORMYLASE 2, MITOCHONDRIAL"/>
    <property type="match status" value="1"/>
</dbReference>
<proteinExistence type="predicted"/>
<dbReference type="GO" id="GO:0008864">
    <property type="term" value="F:formyltetrahydrofolate deformylase activity"/>
    <property type="evidence" value="ECO:0007669"/>
    <property type="project" value="UniProtKB-EC"/>
</dbReference>
<dbReference type="RefSeq" id="WP_145446184.1">
    <property type="nucleotide sequence ID" value="NZ_CP036280.1"/>
</dbReference>
<dbReference type="InterPro" id="IPR002376">
    <property type="entry name" value="Formyl_transf_N"/>
</dbReference>
<dbReference type="KEGG" id="mcad:Pan265_18540"/>
<accession>A0A518BYE5</accession>
<dbReference type="PANTHER" id="PTHR42706">
    <property type="entry name" value="FORMYLTETRAHYDROFOLATE DEFORMYLASE"/>
    <property type="match status" value="1"/>
</dbReference>
<keyword evidence="1" id="KW-0554">One-carbon metabolism</keyword>
<gene>
    <name evidence="4" type="primary">purU</name>
    <name evidence="4" type="ORF">Pan265_18540</name>
</gene>
<dbReference type="SUPFAM" id="SSF55021">
    <property type="entry name" value="ACT-like"/>
    <property type="match status" value="1"/>
</dbReference>
<evidence type="ECO:0000256" key="2">
    <source>
        <dbReference type="ARBA" id="ARBA00022801"/>
    </source>
</evidence>
<dbReference type="Pfam" id="PF00551">
    <property type="entry name" value="Formyl_trans_N"/>
    <property type="match status" value="1"/>
</dbReference>
<dbReference type="AlphaFoldDB" id="A0A518BYE5"/>
<dbReference type="PIRSF" id="PIRSF036480">
    <property type="entry name" value="FormyFH4_hydr"/>
    <property type="match status" value="1"/>
</dbReference>
<dbReference type="InterPro" id="IPR002912">
    <property type="entry name" value="ACT_dom"/>
</dbReference>